<dbReference type="EMBL" id="JACIDK010000016">
    <property type="protein sequence ID" value="MBB3893657.1"/>
    <property type="molecule type" value="Genomic_DNA"/>
</dbReference>
<gene>
    <name evidence="2" type="ORF">GGQ61_004406</name>
</gene>
<keyword evidence="3" id="KW-1185">Reference proteome</keyword>
<evidence type="ECO:0000313" key="3">
    <source>
        <dbReference type="Proteomes" id="UP000530564"/>
    </source>
</evidence>
<dbReference type="AlphaFoldDB" id="A0A840A8V3"/>
<organism evidence="2 3">
    <name type="scientific">Phenylobacterium haematophilum</name>
    <dbReference type="NCBI Taxonomy" id="98513"/>
    <lineage>
        <taxon>Bacteria</taxon>
        <taxon>Pseudomonadati</taxon>
        <taxon>Pseudomonadota</taxon>
        <taxon>Alphaproteobacteria</taxon>
        <taxon>Caulobacterales</taxon>
        <taxon>Caulobacteraceae</taxon>
        <taxon>Phenylobacterium</taxon>
    </lineage>
</organism>
<accession>A0A840A8V3</accession>
<evidence type="ECO:0000256" key="1">
    <source>
        <dbReference type="SAM" id="SignalP"/>
    </source>
</evidence>
<sequence>MFLSALAAAAVISTSYAAPAPVAAPVAPPAEQAVLVDCQISGANLTDCKALDADGAPAAEAVKLAAQVEVPEAFALANPGRIVIKMNVTP</sequence>
<feature type="chain" id="PRO_5032277652" description="TonB C-terminal domain-containing protein" evidence="1">
    <location>
        <begin position="18"/>
        <end position="90"/>
    </location>
</feature>
<reference evidence="2 3" key="1">
    <citation type="submission" date="2020-08" db="EMBL/GenBank/DDBJ databases">
        <title>Genomic Encyclopedia of Type Strains, Phase IV (KMG-IV): sequencing the most valuable type-strain genomes for metagenomic binning, comparative biology and taxonomic classification.</title>
        <authorList>
            <person name="Goeker M."/>
        </authorList>
    </citation>
    <scope>NUCLEOTIDE SEQUENCE [LARGE SCALE GENOMIC DNA]</scope>
    <source>
        <strain evidence="2 3">DSM 21793</strain>
    </source>
</reference>
<name>A0A840A8V3_9CAUL</name>
<comment type="caution">
    <text evidence="2">The sequence shown here is derived from an EMBL/GenBank/DDBJ whole genome shotgun (WGS) entry which is preliminary data.</text>
</comment>
<dbReference type="Proteomes" id="UP000530564">
    <property type="component" value="Unassembled WGS sequence"/>
</dbReference>
<proteinExistence type="predicted"/>
<dbReference type="RefSeq" id="WP_183777150.1">
    <property type="nucleotide sequence ID" value="NZ_JACIDK010000016.1"/>
</dbReference>
<feature type="signal peptide" evidence="1">
    <location>
        <begin position="1"/>
        <end position="17"/>
    </location>
</feature>
<evidence type="ECO:0008006" key="4">
    <source>
        <dbReference type="Google" id="ProtNLM"/>
    </source>
</evidence>
<keyword evidence="1" id="KW-0732">Signal</keyword>
<evidence type="ECO:0000313" key="2">
    <source>
        <dbReference type="EMBL" id="MBB3893657.1"/>
    </source>
</evidence>
<protein>
    <recommendedName>
        <fullName evidence="4">TonB C-terminal domain-containing protein</fullName>
    </recommendedName>
</protein>